<comment type="subcellular location">
    <subcellularLocation>
        <location evidence="1">Cell membrane</location>
        <topology evidence="1">Multi-pass membrane protein</topology>
    </subcellularLocation>
</comment>
<dbReference type="InterPro" id="IPR004797">
    <property type="entry name" value="Competence_ComEC/Rec2"/>
</dbReference>
<dbReference type="NCBIfam" id="TIGR00361">
    <property type="entry name" value="ComEC_Rec2"/>
    <property type="match status" value="1"/>
</dbReference>
<dbReference type="InterPro" id="IPR004477">
    <property type="entry name" value="ComEC_N"/>
</dbReference>
<dbReference type="AlphaFoldDB" id="A0AAU7Y8N3"/>
<protein>
    <submittedName>
        <fullName evidence="8">DNA internalization-related competence protein ComEC/Rec2</fullName>
    </submittedName>
</protein>
<dbReference type="NCBIfam" id="TIGR00360">
    <property type="entry name" value="ComEC_N-term"/>
    <property type="match status" value="1"/>
</dbReference>
<sequence>MTGRLVALACGLASLRFMPGLPTGGWLLAAAVLGGVLLFTRLRLPGLFLLGGAWACFFAQQALDDRLAMALDGETRWLQGQVVGLPQRGGGVVRFELEDAVAPGLRLPQRMRLSWYGGPEVRGGERWRLAVTLKRPRGLVNPHAFDYEAWLLARHTGATGSVKAGEPLQRGSGPAAWRDRVRQGIESVPAHGRNGGIAALVLGDGSGIDSADWQLLLNTGTVHLMVISGQHIALLAAVLYGAVALLARLGIWPRRLPWLPCACALAFVGSLGYGLLAGFDVPVQRSCLMTAIALLWRLRFRHLGVLRPLLVAFCVVLAADPLASLQAGFWLSFGAVALLVLIFAGRLGVPPWWRSWWRAQWTMGLALSPLLLAMALPISLSGPLANLIAVPWVSLVSVPLSLLGAALQGVPGLGAGLLWLAGGSLELLFRLLGWIAEWIPAWQATAVPVWAWLLGMLGCLLLIVPAGMPVRALGLALLLPTLFPPVERPAWGRADIWLLDVGQGLSVLVRTREHALLYDAGARRGDFDMGERVVLPSLLGLGVRRLDQMLLSHADNDHAGGAGAVMRGMPVARVVSGEPERLPASLGAEACRDQAWEWDGVRLRTWHWDAARTGNDRSCVLSVEARGERIHLTGDIGAQAEAAWIASGEPLPADWLLAPHHGSASSSSAALIGAVAPRGALITRGSHNAFGHPHSTVIARYRAAGAAIHDTAESGALLIRLGERDEVRGLRTQARFWREK</sequence>
<feature type="transmembrane region" description="Helical" evidence="6">
    <location>
        <begin position="232"/>
        <end position="251"/>
    </location>
</feature>
<dbReference type="Gene3D" id="3.60.15.10">
    <property type="entry name" value="Ribonuclease Z/Hydroxyacylglutathione hydrolase-like"/>
    <property type="match status" value="1"/>
</dbReference>
<dbReference type="GO" id="GO:0005886">
    <property type="term" value="C:plasma membrane"/>
    <property type="evidence" value="ECO:0007669"/>
    <property type="project" value="UniProtKB-SubCell"/>
</dbReference>
<dbReference type="InterPro" id="IPR036866">
    <property type="entry name" value="RibonucZ/Hydroxyglut_hydro"/>
</dbReference>
<dbReference type="InterPro" id="IPR025405">
    <property type="entry name" value="DUF4131"/>
</dbReference>
<dbReference type="InterPro" id="IPR052159">
    <property type="entry name" value="Competence_DNA_uptake"/>
</dbReference>
<keyword evidence="4 6" id="KW-1133">Transmembrane helix</keyword>
<dbReference type="GO" id="GO:0030420">
    <property type="term" value="P:establishment of competence for transformation"/>
    <property type="evidence" value="ECO:0007669"/>
    <property type="project" value="InterPro"/>
</dbReference>
<dbReference type="PANTHER" id="PTHR30619">
    <property type="entry name" value="DNA INTERNALIZATION/COMPETENCE PROTEIN COMEC/REC2"/>
    <property type="match status" value="1"/>
</dbReference>
<proteinExistence type="predicted"/>
<dbReference type="SUPFAM" id="SSF56281">
    <property type="entry name" value="Metallo-hydrolase/oxidoreductase"/>
    <property type="match status" value="1"/>
</dbReference>
<organism evidence="8">
    <name type="scientific">Pseudomonas solani</name>
    <dbReference type="NCBI Taxonomy" id="2731552"/>
    <lineage>
        <taxon>Bacteria</taxon>
        <taxon>Pseudomonadati</taxon>
        <taxon>Pseudomonadota</taxon>
        <taxon>Gammaproteobacteria</taxon>
        <taxon>Pseudomonadales</taxon>
        <taxon>Pseudomonadaceae</taxon>
        <taxon>Pseudomonas</taxon>
    </lineage>
</organism>
<evidence type="ECO:0000256" key="4">
    <source>
        <dbReference type="ARBA" id="ARBA00022989"/>
    </source>
</evidence>
<evidence type="ECO:0000256" key="6">
    <source>
        <dbReference type="SAM" id="Phobius"/>
    </source>
</evidence>
<evidence type="ECO:0000256" key="2">
    <source>
        <dbReference type="ARBA" id="ARBA00022475"/>
    </source>
</evidence>
<dbReference type="InterPro" id="IPR035681">
    <property type="entry name" value="ComA-like_MBL"/>
</dbReference>
<dbReference type="Pfam" id="PF00753">
    <property type="entry name" value="Lactamase_B"/>
    <property type="match status" value="1"/>
</dbReference>
<dbReference type="SMART" id="SM00849">
    <property type="entry name" value="Lactamase_B"/>
    <property type="match status" value="1"/>
</dbReference>
<dbReference type="InterPro" id="IPR001279">
    <property type="entry name" value="Metallo-B-lactamas"/>
</dbReference>
<feature type="domain" description="Metallo-beta-lactamase" evidence="7">
    <location>
        <begin position="503"/>
        <end position="687"/>
    </location>
</feature>
<feature type="transmembrane region" description="Helical" evidence="6">
    <location>
        <begin position="44"/>
        <end position="63"/>
    </location>
</feature>
<feature type="transmembrane region" description="Helical" evidence="6">
    <location>
        <begin position="329"/>
        <end position="349"/>
    </location>
</feature>
<dbReference type="CDD" id="cd07731">
    <property type="entry name" value="ComA-like_MBL-fold"/>
    <property type="match status" value="1"/>
</dbReference>
<dbReference type="Pfam" id="PF03772">
    <property type="entry name" value="Competence"/>
    <property type="match status" value="1"/>
</dbReference>
<evidence type="ECO:0000256" key="1">
    <source>
        <dbReference type="ARBA" id="ARBA00004651"/>
    </source>
</evidence>
<evidence type="ECO:0000256" key="5">
    <source>
        <dbReference type="ARBA" id="ARBA00023136"/>
    </source>
</evidence>
<keyword evidence="5 6" id="KW-0472">Membrane</keyword>
<feature type="transmembrane region" description="Helical" evidence="6">
    <location>
        <begin position="257"/>
        <end position="283"/>
    </location>
</feature>
<name>A0AAU7Y8N3_9PSED</name>
<evidence type="ECO:0000259" key="7">
    <source>
        <dbReference type="SMART" id="SM00849"/>
    </source>
</evidence>
<dbReference type="Pfam" id="PF13567">
    <property type="entry name" value="DUF4131"/>
    <property type="match status" value="1"/>
</dbReference>
<keyword evidence="2" id="KW-1003">Cell membrane</keyword>
<accession>A0AAU7Y8N3</accession>
<gene>
    <name evidence="8" type="ORF">ABS648_10120</name>
</gene>
<feature type="transmembrane region" description="Helical" evidence="6">
    <location>
        <begin position="442"/>
        <end position="464"/>
    </location>
</feature>
<reference evidence="8" key="1">
    <citation type="submission" date="2023-08" db="EMBL/GenBank/DDBJ databases">
        <title>Increased levels of nutrients transform a symbiont into a lethal pathobiont.</title>
        <authorList>
            <person name="Lachnit T."/>
            <person name="Ulrich L."/>
            <person name="Willmer F.M."/>
            <person name="Hasenbein T."/>
            <person name="Steiner L.X."/>
            <person name="Wolters M."/>
            <person name="Herbst E.M."/>
            <person name="Deines P."/>
        </authorList>
    </citation>
    <scope>NUCLEOTIDE SEQUENCE</scope>
    <source>
        <strain evidence="8">T3</strain>
    </source>
</reference>
<keyword evidence="3 6" id="KW-0812">Transmembrane</keyword>
<evidence type="ECO:0000256" key="3">
    <source>
        <dbReference type="ARBA" id="ARBA00022692"/>
    </source>
</evidence>
<dbReference type="PANTHER" id="PTHR30619:SF1">
    <property type="entry name" value="RECOMBINATION PROTEIN 2"/>
    <property type="match status" value="1"/>
</dbReference>
<evidence type="ECO:0000313" key="8">
    <source>
        <dbReference type="EMBL" id="XBY66087.1"/>
    </source>
</evidence>
<dbReference type="EMBL" id="CP158373">
    <property type="protein sequence ID" value="XBY66087.1"/>
    <property type="molecule type" value="Genomic_DNA"/>
</dbReference>
<dbReference type="RefSeq" id="WP_350448162.1">
    <property type="nucleotide sequence ID" value="NZ_CP158373.1"/>
</dbReference>
<feature type="transmembrane region" description="Helical" evidence="6">
    <location>
        <begin position="417"/>
        <end position="436"/>
    </location>
</feature>